<dbReference type="InterPro" id="IPR001650">
    <property type="entry name" value="Helicase_C-like"/>
</dbReference>
<dbReference type="GO" id="GO:0005524">
    <property type="term" value="F:ATP binding"/>
    <property type="evidence" value="ECO:0007669"/>
    <property type="project" value="InterPro"/>
</dbReference>
<dbReference type="PROSITE" id="PS01359">
    <property type="entry name" value="ZF_PHD_1"/>
    <property type="match status" value="1"/>
</dbReference>
<dbReference type="InterPro" id="IPR013083">
    <property type="entry name" value="Znf_RING/FYVE/PHD"/>
</dbReference>
<dbReference type="Pfam" id="PF21324">
    <property type="entry name" value="SHPRH_helical-2nd"/>
    <property type="match status" value="1"/>
</dbReference>
<evidence type="ECO:0000256" key="4">
    <source>
        <dbReference type="ARBA" id="ARBA00022801"/>
    </source>
</evidence>
<keyword evidence="3 6" id="KW-0863">Zinc-finger</keyword>
<dbReference type="InterPro" id="IPR027417">
    <property type="entry name" value="P-loop_NTPase"/>
</dbReference>
<evidence type="ECO:0000256" key="3">
    <source>
        <dbReference type="ARBA" id="ARBA00022771"/>
    </source>
</evidence>
<keyword evidence="2" id="KW-0479">Metal-binding</keyword>
<dbReference type="GO" id="GO:0016787">
    <property type="term" value="F:hydrolase activity"/>
    <property type="evidence" value="ECO:0007669"/>
    <property type="project" value="UniProtKB-KW"/>
</dbReference>
<organism evidence="11 12">
    <name type="scientific">Lupinus albus</name>
    <name type="common">White lupine</name>
    <name type="synonym">Lupinus termis</name>
    <dbReference type="NCBI Taxonomy" id="3870"/>
    <lineage>
        <taxon>Eukaryota</taxon>
        <taxon>Viridiplantae</taxon>
        <taxon>Streptophyta</taxon>
        <taxon>Embryophyta</taxon>
        <taxon>Tracheophyta</taxon>
        <taxon>Spermatophyta</taxon>
        <taxon>Magnoliopsida</taxon>
        <taxon>eudicotyledons</taxon>
        <taxon>Gunneridae</taxon>
        <taxon>Pentapetalae</taxon>
        <taxon>rosids</taxon>
        <taxon>fabids</taxon>
        <taxon>Fabales</taxon>
        <taxon>Fabaceae</taxon>
        <taxon>Papilionoideae</taxon>
        <taxon>50 kb inversion clade</taxon>
        <taxon>genistoids sensu lato</taxon>
        <taxon>core genistoids</taxon>
        <taxon>Genisteae</taxon>
        <taxon>Lupinus</taxon>
    </lineage>
</organism>
<dbReference type="InterPro" id="IPR017907">
    <property type="entry name" value="Znf_RING_CS"/>
</dbReference>
<dbReference type="PANTHER" id="PTHR45865">
    <property type="entry name" value="E3 UBIQUITIN-PROTEIN LIGASE SHPRH FAMILY MEMBER"/>
    <property type="match status" value="1"/>
</dbReference>
<dbReference type="EMBL" id="WOCE01000017">
    <property type="protein sequence ID" value="KAE9596004.1"/>
    <property type="molecule type" value="Genomic_DNA"/>
</dbReference>
<dbReference type="CDD" id="cd18793">
    <property type="entry name" value="SF2_C_SNF"/>
    <property type="match status" value="1"/>
</dbReference>
<feature type="region of interest" description="Disordered" evidence="7">
    <location>
        <begin position="1"/>
        <end position="20"/>
    </location>
</feature>
<sequence>MGRKKSKPRRSGGIILKTNAADTELDKQNVEGSSEEAKDDFGDIYKSYFVEIDRSGWLPCEHLDISEVVLRDLNLREGFSDFELPQNFCQDPQYSLRFRVYNVNSVLSRIKLGHWPVLPYTDIHLELVKRVTTDNVETCTVLLSGLFDGSDEGVSGLVHLASLKVVMLRPILRIRFSEGTPSIRVRIELLKSAFDACESLLDSSRQLWKKSMMNVMFWLHPEILTSEVRYGLGSCMKIEVDPQTEIGDDTSYTRKHARFDPAGFYEAIKPSKAEPMLKDVIPELLPELRPYQRRAAFWMVKREKRIEENQGDRERILFHSPLCVPVDFLETSSKMFFNPFSGNISLCPETSSPYVFGGILADEMGLGKTVELLACIFAHRRSASGNDTLIDSEPQVNEDQNVTLKRLKKERVECICGAVSESFEYQGLWVQCDICDAWQHAECVGYSPKGKSLKSKQGRESKTYKTTIAERDGEYVCQMCSELIQATQSPIASGATLIVCPASILPQWRDEIIRHTRPGSLKTCFYEGVRDTSLSYTSPVDINKLVNADIVITTYDVLKEDLSHDSDRLKGDRHLLRFQKRYPVIPTLLTRIYWWRICLDEAQMVESNAAAATEMALRLHSKHRWCITGTPIQRKLDDLYGLLRFLKASPFNIYKWWTEVIRDPYEKGDRGAMEFTHRFFKQIMWRSSKEHVSDELDLPSQEECLSWLSLSPVEENFYQRQHETCVRDAHEVIESLRNDILNRRVQGSVSMNGPSDPLVTQTEAGKLLNALLKLRQACCHPQVGSSGLRSLQQTPMTMEEILMVLISKTKVEGEEALRRLVVALNGLAAIATIQRDFSQAALLYNEALTLAEEHSEDFRVDPLLNIHTHHNLAEILPQAANVPLVLPGNGDKFSGSFAVKTTKKHCFVNDDHRLDKRQKVSDCDNTNFTVASAEPSDVMSSLSENDFKEDREFDNLSVSSVKSLITECEDLKQKYLTVFKSKLSATQQEFQNSYTQVCNAYRDSRKDQNEFWWLEALQHAEQNKDFSTELIRKIEEAISGTSNNSKPSKIASRLRSISSLKYQIQTGLDQLQGSRKVLLDRLLEVNQTMEKPKEDDIERVGKCQNCQPNYDGPPCILCELDELFQDYEARLFVLKNERGGIISSAEEAVDFQKKKTALNHFLSKLSKSNHSSTATEIGNEEESQKRNVGQRVVVSRSASELELILGVIKSYCKARLGRDRYSAATKHLQVFEGMRKEFGHARSLALAQAQYLRAHDEIKMAITRLHLRANEDDKSLDALGENELFAASSSFSHDKFMSLTLLSQIKGKLRYLKGLVQAKQKLPLESPDSSSFTQGTTAMSNSTEEKGTLIPKADDETCPVCQEKLGNKKMVFQCGHIMCSKCLFAMTEKRLQDSNSPNWVMCPTCRQHTDFGNIAYAVDVQNESSNSSVLHTIDSCEKSEASISVKGSYGTKIEAVTRRILWLKAKDHKSKVLVFSSWNDVLDVLEHAFAANNITFIRMKGGRKAHVAISQFRKGCESSTSKSIQVLLLLIQHGANGLNLLEAQHVVLVEPLLNPAAEAQAISRVHRIGQKHKTLIHRFIVKDTVEESIYKLNRNRSNHSFISGNTKNQDQPVLTLKDVESLLERSPLTMPESDENPNTNANLRHLPPSMAATIAAERRINEQST</sequence>
<feature type="domain" description="Helicase C-terminal" evidence="10">
    <location>
        <begin position="1455"/>
        <end position="1620"/>
    </location>
</feature>
<feature type="domain" description="Helicase ATP-binding" evidence="9">
    <location>
        <begin position="464"/>
        <end position="649"/>
    </location>
</feature>
<dbReference type="InterPro" id="IPR000330">
    <property type="entry name" value="SNF2_N"/>
</dbReference>
<dbReference type="PROSITE" id="PS51192">
    <property type="entry name" value="HELICASE_ATP_BIND_1"/>
    <property type="match status" value="1"/>
</dbReference>
<dbReference type="InterPro" id="IPR049730">
    <property type="entry name" value="SNF2/RAD54-like_C"/>
</dbReference>
<reference evidence="12" key="1">
    <citation type="journal article" date="2020" name="Nat. Commun.">
        <title>Genome sequence of the cluster root forming white lupin.</title>
        <authorList>
            <person name="Hufnagel B."/>
            <person name="Marques A."/>
            <person name="Soriano A."/>
            <person name="Marques L."/>
            <person name="Divol F."/>
            <person name="Doumas P."/>
            <person name="Sallet E."/>
            <person name="Mancinotti D."/>
            <person name="Carrere S."/>
            <person name="Marande W."/>
            <person name="Arribat S."/>
            <person name="Keller J."/>
            <person name="Huneau C."/>
            <person name="Blein T."/>
            <person name="Aime D."/>
            <person name="Laguerre M."/>
            <person name="Taylor J."/>
            <person name="Schubert V."/>
            <person name="Nelson M."/>
            <person name="Geu-Flores F."/>
            <person name="Crespi M."/>
            <person name="Gallardo-Guerrero K."/>
            <person name="Delaux P.-M."/>
            <person name="Salse J."/>
            <person name="Berges H."/>
            <person name="Guyot R."/>
            <person name="Gouzy J."/>
            <person name="Peret B."/>
        </authorList>
    </citation>
    <scope>NUCLEOTIDE SEQUENCE [LARGE SCALE GENOMIC DNA]</scope>
    <source>
        <strain evidence="12">cv. Amiga</strain>
    </source>
</reference>
<dbReference type="Pfam" id="PF00097">
    <property type="entry name" value="zf-C3HC4"/>
    <property type="match status" value="1"/>
</dbReference>
<keyword evidence="11" id="KW-0347">Helicase</keyword>
<feature type="region of interest" description="Disordered" evidence="7">
    <location>
        <begin position="1627"/>
        <end position="1647"/>
    </location>
</feature>
<evidence type="ECO:0000259" key="8">
    <source>
        <dbReference type="PROSITE" id="PS50089"/>
    </source>
</evidence>
<dbReference type="InterPro" id="IPR038718">
    <property type="entry name" value="SNF2-like_sf"/>
</dbReference>
<evidence type="ECO:0000259" key="9">
    <source>
        <dbReference type="PROSITE" id="PS51192"/>
    </source>
</evidence>
<dbReference type="SUPFAM" id="SSF52540">
    <property type="entry name" value="P-loop containing nucleoside triphosphate hydrolases"/>
    <property type="match status" value="2"/>
</dbReference>
<dbReference type="InterPro" id="IPR019786">
    <property type="entry name" value="Zinc_finger_PHD-type_CS"/>
</dbReference>
<evidence type="ECO:0000256" key="1">
    <source>
        <dbReference type="ARBA" id="ARBA00008438"/>
    </source>
</evidence>
<dbReference type="InterPro" id="IPR014001">
    <property type="entry name" value="Helicase_ATP-bd"/>
</dbReference>
<dbReference type="OrthoDB" id="423559at2759"/>
<dbReference type="Pfam" id="PF00271">
    <property type="entry name" value="Helicase_C"/>
    <property type="match status" value="1"/>
</dbReference>
<evidence type="ECO:0000256" key="2">
    <source>
        <dbReference type="ARBA" id="ARBA00022723"/>
    </source>
</evidence>
<accession>A0A6A4P6F1</accession>
<gene>
    <name evidence="11" type="ORF">Lalb_Chr17g0344711</name>
</gene>
<dbReference type="SUPFAM" id="SSF57903">
    <property type="entry name" value="FYVE/PHD zinc finger"/>
    <property type="match status" value="1"/>
</dbReference>
<dbReference type="InterPro" id="IPR048686">
    <property type="entry name" value="SHPRH_helical_1st"/>
</dbReference>
<dbReference type="PANTHER" id="PTHR45865:SF1">
    <property type="entry name" value="E3 UBIQUITIN-PROTEIN LIGASE SHPRH"/>
    <property type="match status" value="1"/>
</dbReference>
<dbReference type="InterPro" id="IPR011011">
    <property type="entry name" value="Znf_FYVE_PHD"/>
</dbReference>
<evidence type="ECO:0000313" key="12">
    <source>
        <dbReference type="Proteomes" id="UP000447434"/>
    </source>
</evidence>
<dbReference type="InterPro" id="IPR048695">
    <property type="entry name" value="SHPRH_helical_2nd"/>
</dbReference>
<evidence type="ECO:0000256" key="7">
    <source>
        <dbReference type="SAM" id="MobiDB-lite"/>
    </source>
</evidence>
<dbReference type="InterPro" id="IPR052583">
    <property type="entry name" value="ATP-helicase/E3_Ub-Ligase"/>
</dbReference>
<evidence type="ECO:0000313" key="11">
    <source>
        <dbReference type="EMBL" id="KAE9596004.1"/>
    </source>
</evidence>
<keyword evidence="11" id="KW-0547">Nucleotide-binding</keyword>
<dbReference type="Gene3D" id="3.30.40.10">
    <property type="entry name" value="Zinc/RING finger domain, C3HC4 (zinc finger)"/>
    <property type="match status" value="2"/>
</dbReference>
<dbReference type="Gene3D" id="3.40.50.300">
    <property type="entry name" value="P-loop containing nucleotide triphosphate hydrolases"/>
    <property type="match status" value="1"/>
</dbReference>
<dbReference type="InterPro" id="IPR001965">
    <property type="entry name" value="Znf_PHD"/>
</dbReference>
<dbReference type="PROSITE" id="PS50089">
    <property type="entry name" value="ZF_RING_2"/>
    <property type="match status" value="1"/>
</dbReference>
<dbReference type="Pfam" id="PF21325">
    <property type="entry name" value="SHPRH_helical-1st"/>
    <property type="match status" value="1"/>
</dbReference>
<evidence type="ECO:0000256" key="6">
    <source>
        <dbReference type="PROSITE-ProRule" id="PRU00175"/>
    </source>
</evidence>
<protein>
    <submittedName>
        <fullName evidence="11">Putative DNA helicase chromatin regulator PHD family</fullName>
    </submittedName>
</protein>
<dbReference type="GO" id="GO:0004386">
    <property type="term" value="F:helicase activity"/>
    <property type="evidence" value="ECO:0007669"/>
    <property type="project" value="UniProtKB-KW"/>
</dbReference>
<name>A0A6A4P6F1_LUPAL</name>
<feature type="compositionally biased region" description="Basic residues" evidence="7">
    <location>
        <begin position="1"/>
        <end position="10"/>
    </location>
</feature>
<dbReference type="SMART" id="SM00487">
    <property type="entry name" value="DEXDc"/>
    <property type="match status" value="1"/>
</dbReference>
<dbReference type="Pfam" id="PF00176">
    <property type="entry name" value="SNF2-rel_dom"/>
    <property type="match status" value="1"/>
</dbReference>
<dbReference type="InterPro" id="IPR018957">
    <property type="entry name" value="Znf_C3HC4_RING-type"/>
</dbReference>
<keyword evidence="4" id="KW-0378">Hydrolase</keyword>
<feature type="region of interest" description="Disordered" evidence="7">
    <location>
        <begin position="1326"/>
        <end position="1345"/>
    </location>
</feature>
<dbReference type="SMART" id="SM00249">
    <property type="entry name" value="PHD"/>
    <property type="match status" value="2"/>
</dbReference>
<keyword evidence="12" id="KW-1185">Reference proteome</keyword>
<dbReference type="PROSITE" id="PS51194">
    <property type="entry name" value="HELICASE_CTER"/>
    <property type="match status" value="1"/>
</dbReference>
<evidence type="ECO:0000256" key="5">
    <source>
        <dbReference type="ARBA" id="ARBA00022833"/>
    </source>
</evidence>
<dbReference type="CDD" id="cd15517">
    <property type="entry name" value="PHD_TCF19_like"/>
    <property type="match status" value="1"/>
</dbReference>
<dbReference type="SMART" id="SM00184">
    <property type="entry name" value="RING"/>
    <property type="match status" value="1"/>
</dbReference>
<comment type="caution">
    <text evidence="11">The sequence shown here is derived from an EMBL/GenBank/DDBJ whole genome shotgun (WGS) entry which is preliminary data.</text>
</comment>
<dbReference type="GO" id="GO:0008270">
    <property type="term" value="F:zinc ion binding"/>
    <property type="evidence" value="ECO:0007669"/>
    <property type="project" value="UniProtKB-KW"/>
</dbReference>
<feature type="compositionally biased region" description="Polar residues" evidence="7">
    <location>
        <begin position="1327"/>
        <end position="1342"/>
    </location>
</feature>
<comment type="similarity">
    <text evidence="1">Belongs to the SNF2/RAD54 helicase family. RAD16 subfamily.</text>
</comment>
<dbReference type="SUPFAM" id="SSF57850">
    <property type="entry name" value="RING/U-box"/>
    <property type="match status" value="1"/>
</dbReference>
<keyword evidence="11" id="KW-0067">ATP-binding</keyword>
<proteinExistence type="inferred from homology"/>
<dbReference type="PROSITE" id="PS00518">
    <property type="entry name" value="ZF_RING_1"/>
    <property type="match status" value="1"/>
</dbReference>
<dbReference type="Gene3D" id="3.40.50.10810">
    <property type="entry name" value="Tandem AAA-ATPase domain"/>
    <property type="match status" value="2"/>
</dbReference>
<dbReference type="CDD" id="cd18070">
    <property type="entry name" value="DEXQc_SHPRH"/>
    <property type="match status" value="1"/>
</dbReference>
<dbReference type="SMART" id="SM00490">
    <property type="entry name" value="HELICc"/>
    <property type="match status" value="1"/>
</dbReference>
<keyword evidence="5" id="KW-0862">Zinc</keyword>
<evidence type="ECO:0000259" key="10">
    <source>
        <dbReference type="PROSITE" id="PS51194"/>
    </source>
</evidence>
<feature type="domain" description="RING-type" evidence="8">
    <location>
        <begin position="1358"/>
        <end position="1406"/>
    </location>
</feature>
<dbReference type="Proteomes" id="UP000447434">
    <property type="component" value="Chromosome 17"/>
</dbReference>
<dbReference type="InterPro" id="IPR001841">
    <property type="entry name" value="Znf_RING"/>
</dbReference>